<dbReference type="AlphaFoldDB" id="A0A172RZZ2"/>
<dbReference type="GO" id="GO:0005737">
    <property type="term" value="C:cytoplasm"/>
    <property type="evidence" value="ECO:0007669"/>
    <property type="project" value="UniProtKB-SubCell"/>
</dbReference>
<dbReference type="Pfam" id="PF00381">
    <property type="entry name" value="PTS-HPr"/>
    <property type="match status" value="1"/>
</dbReference>
<dbReference type="NCBIfam" id="TIGR01003">
    <property type="entry name" value="PTS_HPr_family"/>
    <property type="match status" value="1"/>
</dbReference>
<dbReference type="RefSeq" id="WP_066664438.1">
    <property type="nucleotide sequence ID" value="NZ_CP011402.1"/>
</dbReference>
<reference evidence="6" key="1">
    <citation type="submission" date="2016-10" db="EMBL/GenBank/DDBJ databases">
        <authorList>
            <person name="Varghese N."/>
        </authorList>
    </citation>
    <scope>NUCLEOTIDE SEQUENCE [LARGE SCALE GENOMIC DNA]</scope>
    <source>
        <strain evidence="6">DSM 21843</strain>
    </source>
</reference>
<keyword evidence="3" id="KW-0598">Phosphotransferase system</keyword>
<proteinExistence type="predicted"/>
<dbReference type="PANTHER" id="PTHR33705:SF2">
    <property type="entry name" value="PHOSPHOCARRIER PROTEIN NPR"/>
    <property type="match status" value="1"/>
</dbReference>
<dbReference type="InterPro" id="IPR000032">
    <property type="entry name" value="HPr-like"/>
</dbReference>
<dbReference type="InterPro" id="IPR050399">
    <property type="entry name" value="HPr"/>
</dbReference>
<sequence>MFSEKVTLVNPQGFHMRPASLIVAEVGKHDATVTIVRDGNEIPGNSLMAMMAAGIKCGEEIEIRAEGPEEEAAGRAIVDFIASGMGD</sequence>
<dbReference type="KEGG" id="ddt:AAY81_09545"/>
<dbReference type="SUPFAM" id="SSF55594">
    <property type="entry name" value="HPr-like"/>
    <property type="match status" value="1"/>
</dbReference>
<evidence type="ECO:0000313" key="6">
    <source>
        <dbReference type="Proteomes" id="UP000182975"/>
    </source>
</evidence>
<feature type="domain" description="HPr" evidence="4">
    <location>
        <begin position="1"/>
        <end position="87"/>
    </location>
</feature>
<dbReference type="OrthoDB" id="350754at2"/>
<evidence type="ECO:0000256" key="2">
    <source>
        <dbReference type="ARBA" id="ARBA00022490"/>
    </source>
</evidence>
<evidence type="ECO:0000256" key="1">
    <source>
        <dbReference type="ARBA" id="ARBA00004496"/>
    </source>
</evidence>
<keyword evidence="2" id="KW-0963">Cytoplasm</keyword>
<dbReference type="PROSITE" id="PS51350">
    <property type="entry name" value="PTS_HPR_DOM"/>
    <property type="match status" value="1"/>
</dbReference>
<evidence type="ECO:0000256" key="3">
    <source>
        <dbReference type="ARBA" id="ARBA00022683"/>
    </source>
</evidence>
<evidence type="ECO:0000259" key="4">
    <source>
        <dbReference type="PROSITE" id="PS51350"/>
    </source>
</evidence>
<evidence type="ECO:0000313" key="5">
    <source>
        <dbReference type="EMBL" id="SEO39435.1"/>
    </source>
</evidence>
<dbReference type="InterPro" id="IPR035895">
    <property type="entry name" value="HPr-like_sf"/>
</dbReference>
<organism evidence="5 6">
    <name type="scientific">Denitrobacterium detoxificans</name>
    <dbReference type="NCBI Taxonomy" id="79604"/>
    <lineage>
        <taxon>Bacteria</taxon>
        <taxon>Bacillati</taxon>
        <taxon>Actinomycetota</taxon>
        <taxon>Coriobacteriia</taxon>
        <taxon>Eggerthellales</taxon>
        <taxon>Eggerthellaceae</taxon>
        <taxon>Denitrobacterium</taxon>
    </lineage>
</organism>
<name>A0A172RZZ2_9ACTN</name>
<accession>A0A172RZZ2</accession>
<protein>
    <submittedName>
        <fullName evidence="5">Phosphocarrier protein</fullName>
    </submittedName>
</protein>
<dbReference type="PRINTS" id="PR00107">
    <property type="entry name" value="PHOSPHOCPHPR"/>
</dbReference>
<dbReference type="EMBL" id="FOEC01000001">
    <property type="protein sequence ID" value="SEO39435.1"/>
    <property type="molecule type" value="Genomic_DNA"/>
</dbReference>
<dbReference type="Proteomes" id="UP000182975">
    <property type="component" value="Unassembled WGS sequence"/>
</dbReference>
<gene>
    <name evidence="5" type="ORF">SAMN02910314_00105</name>
</gene>
<dbReference type="STRING" id="79604.AAY81_09545"/>
<dbReference type="PATRIC" id="fig|79604.3.peg.1913"/>
<dbReference type="GO" id="GO:0009401">
    <property type="term" value="P:phosphoenolpyruvate-dependent sugar phosphotransferase system"/>
    <property type="evidence" value="ECO:0007669"/>
    <property type="project" value="UniProtKB-KW"/>
</dbReference>
<comment type="subcellular location">
    <subcellularLocation>
        <location evidence="1">Cytoplasm</location>
    </subcellularLocation>
</comment>
<dbReference type="Gene3D" id="3.30.1340.10">
    <property type="entry name" value="HPr-like"/>
    <property type="match status" value="1"/>
</dbReference>
<dbReference type="PANTHER" id="PTHR33705">
    <property type="entry name" value="PHOSPHOCARRIER PROTEIN HPR"/>
    <property type="match status" value="1"/>
</dbReference>
<keyword evidence="6" id="KW-1185">Reference proteome</keyword>